<evidence type="ECO:0000256" key="2">
    <source>
        <dbReference type="SAM" id="SignalP"/>
    </source>
</evidence>
<feature type="compositionally biased region" description="Pro residues" evidence="1">
    <location>
        <begin position="46"/>
        <end position="60"/>
    </location>
</feature>
<dbReference type="Pfam" id="PF13473">
    <property type="entry name" value="Cupredoxin_1"/>
    <property type="match status" value="1"/>
</dbReference>
<dbReference type="PANTHER" id="PTHR36507:SF1">
    <property type="entry name" value="BLL1555 PROTEIN"/>
    <property type="match status" value="1"/>
</dbReference>
<dbReference type="InterPro" id="IPR028096">
    <property type="entry name" value="EfeO_Cupredoxin"/>
</dbReference>
<organism evidence="4 5">
    <name type="scientific">Streptodolium elevatio</name>
    <dbReference type="NCBI Taxonomy" id="3157996"/>
    <lineage>
        <taxon>Bacteria</taxon>
        <taxon>Bacillati</taxon>
        <taxon>Actinomycetota</taxon>
        <taxon>Actinomycetes</taxon>
        <taxon>Kitasatosporales</taxon>
        <taxon>Streptomycetaceae</taxon>
        <taxon>Streptodolium</taxon>
    </lineage>
</organism>
<keyword evidence="2" id="KW-0732">Signal</keyword>
<dbReference type="InterPro" id="IPR052721">
    <property type="entry name" value="ET_Amicyanin"/>
</dbReference>
<accession>A0ABV3DDC8</accession>
<evidence type="ECO:0000313" key="4">
    <source>
        <dbReference type="EMBL" id="MEU8133756.1"/>
    </source>
</evidence>
<dbReference type="RefSeq" id="WP_358351781.1">
    <property type="nucleotide sequence ID" value="NZ_JBEZFP010000018.1"/>
</dbReference>
<evidence type="ECO:0000313" key="5">
    <source>
        <dbReference type="Proteomes" id="UP001551482"/>
    </source>
</evidence>
<dbReference type="InterPro" id="IPR008972">
    <property type="entry name" value="Cupredoxin"/>
</dbReference>
<proteinExistence type="predicted"/>
<name>A0ABV3DDC8_9ACTN</name>
<dbReference type="PROSITE" id="PS51257">
    <property type="entry name" value="PROKAR_LIPOPROTEIN"/>
    <property type="match status" value="1"/>
</dbReference>
<keyword evidence="5" id="KW-1185">Reference proteome</keyword>
<comment type="caution">
    <text evidence="4">The sequence shown here is derived from an EMBL/GenBank/DDBJ whole genome shotgun (WGS) entry which is preliminary data.</text>
</comment>
<reference evidence="4 5" key="1">
    <citation type="submission" date="2024-06" db="EMBL/GenBank/DDBJ databases">
        <title>The Natural Products Discovery Center: Release of the First 8490 Sequenced Strains for Exploring Actinobacteria Biosynthetic Diversity.</title>
        <authorList>
            <person name="Kalkreuter E."/>
            <person name="Kautsar S.A."/>
            <person name="Yang D."/>
            <person name="Bader C.D."/>
            <person name="Teijaro C.N."/>
            <person name="Fluegel L."/>
            <person name="Davis C.M."/>
            <person name="Simpson J.R."/>
            <person name="Lauterbach L."/>
            <person name="Steele A.D."/>
            <person name="Gui C."/>
            <person name="Meng S."/>
            <person name="Li G."/>
            <person name="Viehrig K."/>
            <person name="Ye F."/>
            <person name="Su P."/>
            <person name="Kiefer A.F."/>
            <person name="Nichols A."/>
            <person name="Cepeda A.J."/>
            <person name="Yan W."/>
            <person name="Fan B."/>
            <person name="Jiang Y."/>
            <person name="Adhikari A."/>
            <person name="Zheng C.-J."/>
            <person name="Schuster L."/>
            <person name="Cowan T.M."/>
            <person name="Smanski M.J."/>
            <person name="Chevrette M.G."/>
            <person name="De Carvalho L.P.S."/>
            <person name="Shen B."/>
        </authorList>
    </citation>
    <scope>NUCLEOTIDE SEQUENCE [LARGE SCALE GENOMIC DNA]</scope>
    <source>
        <strain evidence="4 5">NPDC048946</strain>
    </source>
</reference>
<dbReference type="PANTHER" id="PTHR36507">
    <property type="entry name" value="BLL1555 PROTEIN"/>
    <property type="match status" value="1"/>
</dbReference>
<evidence type="ECO:0000256" key="1">
    <source>
        <dbReference type="SAM" id="MobiDB-lite"/>
    </source>
</evidence>
<feature type="signal peptide" evidence="2">
    <location>
        <begin position="1"/>
        <end position="34"/>
    </location>
</feature>
<feature type="domain" description="EfeO-type cupredoxin-like" evidence="3">
    <location>
        <begin position="61"/>
        <end position="145"/>
    </location>
</feature>
<dbReference type="Gene3D" id="2.60.40.420">
    <property type="entry name" value="Cupredoxins - blue copper proteins"/>
    <property type="match status" value="1"/>
</dbReference>
<feature type="compositionally biased region" description="Low complexity" evidence="1">
    <location>
        <begin position="34"/>
        <end position="45"/>
    </location>
</feature>
<sequence>MNRTTPRSGTRRRRQVVGLLVPALLVLVTACSSSSDSSDGSSTSPAAPPSTAPGSVVPPPATGQVVLTISQFDFAPKPLTVAPGAVVTVVNKDDTPHTATAVKDKAFNTGTIEGGQTGTFTAPTTPGTYNYICTIHQFMTGTLIVS</sequence>
<evidence type="ECO:0000259" key="3">
    <source>
        <dbReference type="Pfam" id="PF13473"/>
    </source>
</evidence>
<feature type="region of interest" description="Disordered" evidence="1">
    <location>
        <begin position="34"/>
        <end position="60"/>
    </location>
</feature>
<dbReference type="SUPFAM" id="SSF49503">
    <property type="entry name" value="Cupredoxins"/>
    <property type="match status" value="1"/>
</dbReference>
<gene>
    <name evidence="4" type="ORF">AB0C36_09630</name>
</gene>
<feature type="chain" id="PRO_5045414791" evidence="2">
    <location>
        <begin position="35"/>
        <end position="146"/>
    </location>
</feature>
<dbReference type="EMBL" id="JBEZFP010000018">
    <property type="protein sequence ID" value="MEU8133756.1"/>
    <property type="molecule type" value="Genomic_DNA"/>
</dbReference>
<dbReference type="Proteomes" id="UP001551482">
    <property type="component" value="Unassembled WGS sequence"/>
</dbReference>
<protein>
    <submittedName>
        <fullName evidence="4">Cupredoxin domain-containing protein</fullName>
    </submittedName>
</protein>